<dbReference type="EMBL" id="CAJOBD010066352">
    <property type="protein sequence ID" value="CAF4398726.1"/>
    <property type="molecule type" value="Genomic_DNA"/>
</dbReference>
<evidence type="ECO:0000313" key="1">
    <source>
        <dbReference type="EMBL" id="CAF4398726.1"/>
    </source>
</evidence>
<reference evidence="1" key="1">
    <citation type="submission" date="2021-02" db="EMBL/GenBank/DDBJ databases">
        <authorList>
            <person name="Nowell W R."/>
        </authorList>
    </citation>
    <scope>NUCLEOTIDE SEQUENCE</scope>
</reference>
<gene>
    <name evidence="1" type="ORF">JBS370_LOCUS43381</name>
</gene>
<dbReference type="AlphaFoldDB" id="A0A820P7J3"/>
<dbReference type="Proteomes" id="UP000663836">
    <property type="component" value="Unassembled WGS sequence"/>
</dbReference>
<dbReference type="SUPFAM" id="SSF56399">
    <property type="entry name" value="ADP-ribosylation"/>
    <property type="match status" value="1"/>
</dbReference>
<accession>A0A820P7J3</accession>
<name>A0A820P7J3_9BILA</name>
<proteinExistence type="predicted"/>
<feature type="non-terminal residue" evidence="1">
    <location>
        <position position="1"/>
    </location>
</feature>
<dbReference type="Gene3D" id="3.90.176.10">
    <property type="entry name" value="Toxin ADP-ribosyltransferase, Chain A, domain 1"/>
    <property type="match status" value="1"/>
</dbReference>
<evidence type="ECO:0000313" key="2">
    <source>
        <dbReference type="Proteomes" id="UP000663836"/>
    </source>
</evidence>
<organism evidence="1 2">
    <name type="scientific">Rotaria sordida</name>
    <dbReference type="NCBI Taxonomy" id="392033"/>
    <lineage>
        <taxon>Eukaryota</taxon>
        <taxon>Metazoa</taxon>
        <taxon>Spiralia</taxon>
        <taxon>Gnathifera</taxon>
        <taxon>Rotifera</taxon>
        <taxon>Eurotatoria</taxon>
        <taxon>Bdelloidea</taxon>
        <taxon>Philodinida</taxon>
        <taxon>Philodinidae</taxon>
        <taxon>Rotaria</taxon>
    </lineage>
</organism>
<comment type="caution">
    <text evidence="1">The sequence shown here is derived from an EMBL/GenBank/DDBJ whole genome shotgun (WGS) entry which is preliminary data.</text>
</comment>
<protein>
    <submittedName>
        <fullName evidence="1">Uncharacterized protein</fullName>
    </submittedName>
</protein>
<sequence>TSYRQALSFLNIPDDATDLEPIIFEIVADPKMVGTKPFADISRHSEFPGESEILFMLGSIFRLNSVEHNDNDQI</sequence>